<evidence type="ECO:0000256" key="2">
    <source>
        <dbReference type="ARBA" id="ARBA00023125"/>
    </source>
</evidence>
<proteinExistence type="predicted"/>
<dbReference type="AlphaFoldDB" id="A0A6J7JA14"/>
<dbReference type="InterPro" id="IPR050109">
    <property type="entry name" value="HTH-type_TetR-like_transc_reg"/>
</dbReference>
<evidence type="ECO:0000256" key="1">
    <source>
        <dbReference type="ARBA" id="ARBA00023015"/>
    </source>
</evidence>
<feature type="domain" description="HTH tetR-type" evidence="4">
    <location>
        <begin position="19"/>
        <end position="79"/>
    </location>
</feature>
<dbReference type="EMBL" id="CAFBNA010000093">
    <property type="protein sequence ID" value="CAB4939567.1"/>
    <property type="molecule type" value="Genomic_DNA"/>
</dbReference>
<dbReference type="SUPFAM" id="SSF46689">
    <property type="entry name" value="Homeodomain-like"/>
    <property type="match status" value="1"/>
</dbReference>
<gene>
    <name evidence="5" type="ORF">UFOPK2000_01428</name>
    <name evidence="6" type="ORF">UFOPK3708_01365</name>
</gene>
<keyword evidence="2" id="KW-0238">DNA-binding</keyword>
<accession>A0A6J7JA14</accession>
<dbReference type="Gene3D" id="1.10.10.60">
    <property type="entry name" value="Homeodomain-like"/>
    <property type="match status" value="1"/>
</dbReference>
<dbReference type="EMBL" id="CAEZVK010000203">
    <property type="protein sequence ID" value="CAB4641377.1"/>
    <property type="molecule type" value="Genomic_DNA"/>
</dbReference>
<protein>
    <submittedName>
        <fullName evidence="6">Unannotated protein</fullName>
    </submittedName>
</protein>
<keyword evidence="1" id="KW-0805">Transcription regulation</keyword>
<dbReference type="InterPro" id="IPR001647">
    <property type="entry name" value="HTH_TetR"/>
</dbReference>
<name>A0A6J7JA14_9ZZZZ</name>
<dbReference type="InterPro" id="IPR036271">
    <property type="entry name" value="Tet_transcr_reg_TetR-rel_C_sf"/>
</dbReference>
<dbReference type="GO" id="GO:0003700">
    <property type="term" value="F:DNA-binding transcription factor activity"/>
    <property type="evidence" value="ECO:0007669"/>
    <property type="project" value="TreeGrafter"/>
</dbReference>
<reference evidence="6" key="1">
    <citation type="submission" date="2020-05" db="EMBL/GenBank/DDBJ databases">
        <authorList>
            <person name="Chiriac C."/>
            <person name="Salcher M."/>
            <person name="Ghai R."/>
            <person name="Kavagutti S V."/>
        </authorList>
    </citation>
    <scope>NUCLEOTIDE SEQUENCE</scope>
</reference>
<dbReference type="Pfam" id="PF00440">
    <property type="entry name" value="TetR_N"/>
    <property type="match status" value="1"/>
</dbReference>
<evidence type="ECO:0000313" key="6">
    <source>
        <dbReference type="EMBL" id="CAB4939567.1"/>
    </source>
</evidence>
<dbReference type="PROSITE" id="PS50977">
    <property type="entry name" value="HTH_TETR_2"/>
    <property type="match status" value="1"/>
</dbReference>
<dbReference type="Gene3D" id="1.10.357.10">
    <property type="entry name" value="Tetracycline Repressor, domain 2"/>
    <property type="match status" value="1"/>
</dbReference>
<keyword evidence="3" id="KW-0804">Transcription</keyword>
<dbReference type="PANTHER" id="PTHR30055:SF234">
    <property type="entry name" value="HTH-TYPE TRANSCRIPTIONAL REGULATOR BETI"/>
    <property type="match status" value="1"/>
</dbReference>
<evidence type="ECO:0000256" key="3">
    <source>
        <dbReference type="ARBA" id="ARBA00023163"/>
    </source>
</evidence>
<evidence type="ECO:0000313" key="5">
    <source>
        <dbReference type="EMBL" id="CAB4641377.1"/>
    </source>
</evidence>
<dbReference type="PANTHER" id="PTHR30055">
    <property type="entry name" value="HTH-TYPE TRANSCRIPTIONAL REGULATOR RUTR"/>
    <property type="match status" value="1"/>
</dbReference>
<dbReference type="SUPFAM" id="SSF48498">
    <property type="entry name" value="Tetracyclin repressor-like, C-terminal domain"/>
    <property type="match status" value="1"/>
</dbReference>
<sequence>MYRKNLGMCQPFRMPRPPLLSDEAILERAFTAFASAGYDAMSVRALNAELGLSHETISKRFGPKADLFRAAVVYGVAIFIADFDAAVQERPSVDDLERLNAMVRAFMVAISRNPTLGELLHHEGIGEPDRAELMSESGLFERLAELVELLDRLHADGVIRATQLRELWFLMQGAVGPLRFQGLSKMFDQVDGPVDADELIERMSAAIMRGMRVDD</sequence>
<dbReference type="GO" id="GO:0000976">
    <property type="term" value="F:transcription cis-regulatory region binding"/>
    <property type="evidence" value="ECO:0007669"/>
    <property type="project" value="TreeGrafter"/>
</dbReference>
<organism evidence="6">
    <name type="scientific">freshwater metagenome</name>
    <dbReference type="NCBI Taxonomy" id="449393"/>
    <lineage>
        <taxon>unclassified sequences</taxon>
        <taxon>metagenomes</taxon>
        <taxon>ecological metagenomes</taxon>
    </lineage>
</organism>
<evidence type="ECO:0000259" key="4">
    <source>
        <dbReference type="PROSITE" id="PS50977"/>
    </source>
</evidence>
<dbReference type="InterPro" id="IPR009057">
    <property type="entry name" value="Homeodomain-like_sf"/>
</dbReference>